<reference evidence="3 4" key="1">
    <citation type="submission" date="2019-08" db="EMBL/GenBank/DDBJ databases">
        <title>Ulvibacter marinistellae sp. nov., isolated from a starfish, Patiria pectinifera.</title>
        <authorList>
            <person name="Kawano K."/>
            <person name="Ushijima N."/>
            <person name="Kihara M."/>
            <person name="Itoh H."/>
        </authorList>
    </citation>
    <scope>NUCLEOTIDE SEQUENCE [LARGE SCALE GENOMIC DNA]</scope>
    <source>
        <strain evidence="3 4">KK4</strain>
    </source>
</reference>
<dbReference type="RefSeq" id="WP_151893166.1">
    <property type="nucleotide sequence ID" value="NZ_BKCF01000001.1"/>
</dbReference>
<feature type="transmembrane region" description="Helical" evidence="1">
    <location>
        <begin position="31"/>
        <end position="50"/>
    </location>
</feature>
<dbReference type="SUPFAM" id="SSF88713">
    <property type="entry name" value="Glycoside hydrolase/deacetylase"/>
    <property type="match status" value="1"/>
</dbReference>
<name>A0A5J4FVH1_9FLAO</name>
<comment type="caution">
    <text evidence="3">The sequence shown here is derived from an EMBL/GenBank/DDBJ whole genome shotgun (WGS) entry which is preliminary data.</text>
</comment>
<proteinExistence type="predicted"/>
<evidence type="ECO:0000313" key="3">
    <source>
        <dbReference type="EMBL" id="GEQ85238.1"/>
    </source>
</evidence>
<keyword evidence="1" id="KW-1133">Transmembrane helix</keyword>
<evidence type="ECO:0000313" key="4">
    <source>
        <dbReference type="Proteomes" id="UP000326994"/>
    </source>
</evidence>
<keyword evidence="1" id="KW-0472">Membrane</keyword>
<feature type="transmembrane region" description="Helical" evidence="1">
    <location>
        <begin position="7"/>
        <end position="25"/>
    </location>
</feature>
<dbReference type="PROSITE" id="PS51677">
    <property type="entry name" value="NODB"/>
    <property type="match status" value="1"/>
</dbReference>
<gene>
    <name evidence="3" type="ORF">ULMS_07460</name>
</gene>
<keyword evidence="1" id="KW-0812">Transmembrane</keyword>
<dbReference type="Pfam" id="PF01522">
    <property type="entry name" value="Polysacc_deac_1"/>
    <property type="match status" value="1"/>
</dbReference>
<dbReference type="GO" id="GO:0005975">
    <property type="term" value="P:carbohydrate metabolic process"/>
    <property type="evidence" value="ECO:0007669"/>
    <property type="project" value="InterPro"/>
</dbReference>
<dbReference type="Proteomes" id="UP000326994">
    <property type="component" value="Unassembled WGS sequence"/>
</dbReference>
<dbReference type="PANTHER" id="PTHR10587">
    <property type="entry name" value="GLYCOSYL TRANSFERASE-RELATED"/>
    <property type="match status" value="1"/>
</dbReference>
<dbReference type="OrthoDB" id="9812065at2"/>
<dbReference type="EMBL" id="BKCF01000001">
    <property type="protein sequence ID" value="GEQ85238.1"/>
    <property type="molecule type" value="Genomic_DNA"/>
</dbReference>
<evidence type="ECO:0000256" key="1">
    <source>
        <dbReference type="SAM" id="Phobius"/>
    </source>
</evidence>
<dbReference type="InterPro" id="IPR002509">
    <property type="entry name" value="NODB_dom"/>
</dbReference>
<dbReference type="Gene3D" id="3.20.20.370">
    <property type="entry name" value="Glycoside hydrolase/deacetylase"/>
    <property type="match status" value="1"/>
</dbReference>
<accession>A0A5J4FVH1</accession>
<dbReference type="AlphaFoldDB" id="A0A5J4FVH1"/>
<dbReference type="InterPro" id="IPR011330">
    <property type="entry name" value="Glyco_hydro/deAcase_b/a-brl"/>
</dbReference>
<feature type="domain" description="NodB homology" evidence="2">
    <location>
        <begin position="68"/>
        <end position="246"/>
    </location>
</feature>
<evidence type="ECO:0000259" key="2">
    <source>
        <dbReference type="PROSITE" id="PS51677"/>
    </source>
</evidence>
<dbReference type="GO" id="GO:0016810">
    <property type="term" value="F:hydrolase activity, acting on carbon-nitrogen (but not peptide) bonds"/>
    <property type="evidence" value="ECO:0007669"/>
    <property type="project" value="InterPro"/>
</dbReference>
<organism evidence="3 4">
    <name type="scientific">Patiriisocius marinistellae</name>
    <dbReference type="NCBI Taxonomy" id="2494560"/>
    <lineage>
        <taxon>Bacteria</taxon>
        <taxon>Pseudomonadati</taxon>
        <taxon>Bacteroidota</taxon>
        <taxon>Flavobacteriia</taxon>
        <taxon>Flavobacteriales</taxon>
        <taxon>Flavobacteriaceae</taxon>
        <taxon>Patiriisocius</taxon>
    </lineage>
</organism>
<keyword evidence="4" id="KW-1185">Reference proteome</keyword>
<dbReference type="InterPro" id="IPR050248">
    <property type="entry name" value="Polysacc_deacetylase_ArnD"/>
</dbReference>
<protein>
    <submittedName>
        <fullName evidence="3">Polysaccharide deacetylase</fullName>
    </submittedName>
</protein>
<dbReference type="CDD" id="cd10917">
    <property type="entry name" value="CE4_NodB_like_6s_7s"/>
    <property type="match status" value="1"/>
</dbReference>
<sequence length="258" mass="29188">MLKFTTVNIIFSVLLLSAIVARFFIAFSWNVFTLILFTWFALTVFGSAFIRWNYFFKSLSSSPNTIENQIAITFDDGPNPGFTPQILSLLKLHNATATFFCIGVHIKKYPELFKQIIAEGHTVGNHTYTHSEGFGFFSTKKVIAELEQTNALVKKITGLEMQLYRPVFGVTNPRIKRALKALPLISIGWNKRSLDTRPLAVHIIKKRVTNNLKKGDIILLHDSSEKTIAVLEHLLLTLQSKQMQSVSVDTLLKIKAYV</sequence>